<proteinExistence type="predicted"/>
<comment type="caution">
    <text evidence="1">The sequence shown here is derived from an EMBL/GenBank/DDBJ whole genome shotgun (WGS) entry which is preliminary data.</text>
</comment>
<dbReference type="Proteomes" id="UP001262410">
    <property type="component" value="Unassembled WGS sequence"/>
</dbReference>
<evidence type="ECO:0000313" key="2">
    <source>
        <dbReference type="Proteomes" id="UP001262410"/>
    </source>
</evidence>
<accession>A0ABU1JXC7</accession>
<sequence>MWTVIRGWIDQLIKPRYRPERHYMRGRPSNTASR</sequence>
<keyword evidence="2" id="KW-1185">Reference proteome</keyword>
<dbReference type="EMBL" id="JAVDPW010000008">
    <property type="protein sequence ID" value="MDR6292200.1"/>
    <property type="molecule type" value="Genomic_DNA"/>
</dbReference>
<evidence type="ECO:0000313" key="1">
    <source>
        <dbReference type="EMBL" id="MDR6292200.1"/>
    </source>
</evidence>
<reference evidence="1 2" key="1">
    <citation type="submission" date="2023-07" db="EMBL/GenBank/DDBJ databases">
        <title>Sorghum-associated microbial communities from plants grown in Nebraska, USA.</title>
        <authorList>
            <person name="Schachtman D."/>
        </authorList>
    </citation>
    <scope>NUCLEOTIDE SEQUENCE [LARGE SCALE GENOMIC DNA]</scope>
    <source>
        <strain evidence="1 2">584</strain>
    </source>
</reference>
<organism evidence="1 2">
    <name type="scientific">Inquilinus ginsengisoli</name>
    <dbReference type="NCBI Taxonomy" id="363840"/>
    <lineage>
        <taxon>Bacteria</taxon>
        <taxon>Pseudomonadati</taxon>
        <taxon>Pseudomonadota</taxon>
        <taxon>Alphaproteobacteria</taxon>
        <taxon>Rhodospirillales</taxon>
        <taxon>Rhodospirillaceae</taxon>
        <taxon>Inquilinus</taxon>
    </lineage>
</organism>
<gene>
    <name evidence="1" type="ORF">E9232_004738</name>
</gene>
<protein>
    <submittedName>
        <fullName evidence="1">Uncharacterized protein</fullName>
    </submittedName>
</protein>
<name>A0ABU1JXC7_9PROT</name>